<evidence type="ECO:0000256" key="7">
    <source>
        <dbReference type="ARBA" id="ARBA00031027"/>
    </source>
</evidence>
<feature type="transmembrane region" description="Helical" evidence="9">
    <location>
        <begin position="63"/>
        <end position="80"/>
    </location>
</feature>
<comment type="caution">
    <text evidence="11">The sequence shown here is derived from an EMBL/GenBank/DDBJ whole genome shotgun (WGS) entry which is preliminary data.</text>
</comment>
<evidence type="ECO:0000256" key="1">
    <source>
        <dbReference type="ARBA" id="ARBA00003257"/>
    </source>
</evidence>
<name>A0A836K1N2_9HYME</name>
<feature type="transmembrane region" description="Helical" evidence="9">
    <location>
        <begin position="216"/>
        <end position="235"/>
    </location>
</feature>
<comment type="subcellular location">
    <subcellularLocation>
        <location evidence="2">Membrane</location>
        <topology evidence="2">Multi-pass membrane protein</topology>
    </subcellularLocation>
</comment>
<evidence type="ECO:0000313" key="11">
    <source>
        <dbReference type="EMBL" id="KAG5328151.1"/>
    </source>
</evidence>
<evidence type="ECO:0000256" key="6">
    <source>
        <dbReference type="ARBA" id="ARBA00023136"/>
    </source>
</evidence>
<reference evidence="11" key="1">
    <citation type="submission" date="2020-03" db="EMBL/GenBank/DDBJ databases">
        <title>Relaxed selection underlies rapid genomic changes in the transitions from sociality to social parasitism in ants.</title>
        <authorList>
            <person name="Bi X."/>
        </authorList>
    </citation>
    <scope>NUCLEOTIDE SEQUENCE</scope>
    <source>
        <strain evidence="11">BGI-DK2014a</strain>
        <tissue evidence="11">Whole body</tissue>
    </source>
</reference>
<dbReference type="InterPro" id="IPR001750">
    <property type="entry name" value="ND/Mrp_TM"/>
</dbReference>
<keyword evidence="12" id="KW-1185">Reference proteome</keyword>
<keyword evidence="5 9" id="KW-1133">Transmembrane helix</keyword>
<dbReference type="EC" id="7.1.1.2" evidence="3"/>
<evidence type="ECO:0000256" key="8">
    <source>
        <dbReference type="ARBA" id="ARBA00049551"/>
    </source>
</evidence>
<dbReference type="GO" id="GO:0008137">
    <property type="term" value="F:NADH dehydrogenase (ubiquinone) activity"/>
    <property type="evidence" value="ECO:0007669"/>
    <property type="project" value="UniProtKB-EC"/>
</dbReference>
<comment type="function">
    <text evidence="1">Core subunit of the mitochondrial membrane respiratory chain NADH dehydrogenase (Complex I) that is believed to belong to the minimal assembly required for catalysis. Complex I functions in the transfer of electrons from NADH to the respiratory chain. The immediate electron acceptor for the enzyme is believed to be ubiquinone.</text>
</comment>
<comment type="catalytic activity">
    <reaction evidence="8">
        <text>a ubiquinone + NADH + 5 H(+)(in) = a ubiquinol + NAD(+) + 4 H(+)(out)</text>
        <dbReference type="Rhea" id="RHEA:29091"/>
        <dbReference type="Rhea" id="RHEA-COMP:9565"/>
        <dbReference type="Rhea" id="RHEA-COMP:9566"/>
        <dbReference type="ChEBI" id="CHEBI:15378"/>
        <dbReference type="ChEBI" id="CHEBI:16389"/>
        <dbReference type="ChEBI" id="CHEBI:17976"/>
        <dbReference type="ChEBI" id="CHEBI:57540"/>
        <dbReference type="ChEBI" id="CHEBI:57945"/>
        <dbReference type="EC" id="7.1.1.2"/>
    </reaction>
</comment>
<evidence type="ECO:0000256" key="5">
    <source>
        <dbReference type="ARBA" id="ARBA00022989"/>
    </source>
</evidence>
<feature type="non-terminal residue" evidence="11">
    <location>
        <position position="1"/>
    </location>
</feature>
<dbReference type="GO" id="GO:0016020">
    <property type="term" value="C:membrane"/>
    <property type="evidence" value="ECO:0007669"/>
    <property type="project" value="UniProtKB-SubCell"/>
</dbReference>
<feature type="transmembrane region" description="Helical" evidence="9">
    <location>
        <begin position="6"/>
        <end position="26"/>
    </location>
</feature>
<keyword evidence="6 9" id="KW-0472">Membrane</keyword>
<evidence type="ECO:0000256" key="9">
    <source>
        <dbReference type="SAM" id="Phobius"/>
    </source>
</evidence>
<dbReference type="Proteomes" id="UP000669903">
    <property type="component" value="Unassembled WGS sequence"/>
</dbReference>
<dbReference type="AlphaFoldDB" id="A0A836K1N2"/>
<dbReference type="GO" id="GO:0015990">
    <property type="term" value="P:electron transport coupled proton transport"/>
    <property type="evidence" value="ECO:0007669"/>
    <property type="project" value="TreeGrafter"/>
</dbReference>
<evidence type="ECO:0000259" key="10">
    <source>
        <dbReference type="Pfam" id="PF00361"/>
    </source>
</evidence>
<dbReference type="Pfam" id="PF00361">
    <property type="entry name" value="Proton_antipo_M"/>
    <property type="match status" value="1"/>
</dbReference>
<evidence type="ECO:0000313" key="12">
    <source>
        <dbReference type="Proteomes" id="UP000669903"/>
    </source>
</evidence>
<dbReference type="PANTHER" id="PTHR42829:SF2">
    <property type="entry name" value="NADH-UBIQUINONE OXIDOREDUCTASE CHAIN 5"/>
    <property type="match status" value="1"/>
</dbReference>
<feature type="domain" description="NADH:quinone oxidoreductase/Mrp antiporter transmembrane" evidence="10">
    <location>
        <begin position="38"/>
        <end position="157"/>
    </location>
</feature>
<feature type="transmembrane region" description="Helical" evidence="9">
    <location>
        <begin position="171"/>
        <end position="196"/>
    </location>
</feature>
<evidence type="ECO:0000256" key="2">
    <source>
        <dbReference type="ARBA" id="ARBA00004141"/>
    </source>
</evidence>
<gene>
    <name evidence="11" type="primary">nd5_0</name>
    <name evidence="11" type="ORF">G6Z76_0010819</name>
</gene>
<dbReference type="GO" id="GO:0003954">
    <property type="term" value="F:NADH dehydrogenase activity"/>
    <property type="evidence" value="ECO:0007669"/>
    <property type="project" value="TreeGrafter"/>
</dbReference>
<protein>
    <recommendedName>
        <fullName evidence="3">NADH:ubiquinone reductase (H(+)-translocating)</fullName>
        <ecNumber evidence="3">7.1.1.2</ecNumber>
    </recommendedName>
    <alternativeName>
        <fullName evidence="7">NADH dehydrogenase subunit 5</fullName>
    </alternativeName>
</protein>
<evidence type="ECO:0000256" key="4">
    <source>
        <dbReference type="ARBA" id="ARBA00022692"/>
    </source>
</evidence>
<feature type="transmembrane region" description="Helical" evidence="9">
    <location>
        <begin position="33"/>
        <end position="51"/>
    </location>
</feature>
<accession>A0A836K1N2</accession>
<dbReference type="GO" id="GO:0042773">
    <property type="term" value="P:ATP synthesis coupled electron transport"/>
    <property type="evidence" value="ECO:0007669"/>
    <property type="project" value="InterPro"/>
</dbReference>
<feature type="non-terminal residue" evidence="11">
    <location>
        <position position="249"/>
    </location>
</feature>
<dbReference type="EMBL" id="JAANIC010006826">
    <property type="protein sequence ID" value="KAG5328151.1"/>
    <property type="molecule type" value="Genomic_DNA"/>
</dbReference>
<evidence type="ECO:0000256" key="3">
    <source>
        <dbReference type="ARBA" id="ARBA00012944"/>
    </source>
</evidence>
<dbReference type="InterPro" id="IPR003945">
    <property type="entry name" value="NU5C-like"/>
</dbReference>
<feature type="transmembrane region" description="Helical" evidence="9">
    <location>
        <begin position="87"/>
        <end position="106"/>
    </location>
</feature>
<organism evidence="11 12">
    <name type="scientific">Acromyrmex charruanus</name>
    <dbReference type="NCBI Taxonomy" id="2715315"/>
    <lineage>
        <taxon>Eukaryota</taxon>
        <taxon>Metazoa</taxon>
        <taxon>Ecdysozoa</taxon>
        <taxon>Arthropoda</taxon>
        <taxon>Hexapoda</taxon>
        <taxon>Insecta</taxon>
        <taxon>Pterygota</taxon>
        <taxon>Neoptera</taxon>
        <taxon>Endopterygota</taxon>
        <taxon>Hymenoptera</taxon>
        <taxon>Apocrita</taxon>
        <taxon>Aculeata</taxon>
        <taxon>Formicoidea</taxon>
        <taxon>Formicidae</taxon>
        <taxon>Myrmicinae</taxon>
        <taxon>Acromyrmex</taxon>
    </lineage>
</organism>
<sequence>ISILFIRFIILISAIIILYRIVYISLEKYINRFNYLLLLFTLVTAGVYLMIRFNRFLMETNVNIILGFFSIVTIFIMANFENDFKKIIALSTLSQLGLIIIILAIFKSMLFMTAGAVTHSVKSTQDIRLLGNLNEIIPYVIIRLLISNIALKSVPFINYKDNYKDIYRKRGVNIFIFILIILSLLLNVSYSVRLFYYLFINRRLKLYRYMNIKEDRLINVSIIIRCTTLFPPFFFRNSRLYCKKLVIHL</sequence>
<keyword evidence="4 9" id="KW-0812">Transmembrane</keyword>
<dbReference type="PANTHER" id="PTHR42829">
    <property type="entry name" value="NADH-UBIQUINONE OXIDOREDUCTASE CHAIN 5"/>
    <property type="match status" value="1"/>
</dbReference>
<proteinExistence type="predicted"/>